<gene>
    <name evidence="2" type="ORF">Moror_11909</name>
</gene>
<keyword evidence="3" id="KW-1185">Reference proteome</keyword>
<feature type="compositionally biased region" description="Polar residues" evidence="1">
    <location>
        <begin position="1"/>
        <end position="13"/>
    </location>
</feature>
<feature type="region of interest" description="Disordered" evidence="1">
    <location>
        <begin position="1"/>
        <end position="35"/>
    </location>
</feature>
<proteinExistence type="predicted"/>
<evidence type="ECO:0000313" key="2">
    <source>
        <dbReference type="EMBL" id="ESK87102.1"/>
    </source>
</evidence>
<dbReference type="KEGG" id="mrr:Moror_11909"/>
<dbReference type="EMBL" id="AWSO01000839">
    <property type="protein sequence ID" value="ESK87102.1"/>
    <property type="molecule type" value="Genomic_DNA"/>
</dbReference>
<accession>V2WZV1</accession>
<name>V2WZV1_MONRO</name>
<protein>
    <submittedName>
        <fullName evidence="2">Uncharacterized protein</fullName>
    </submittedName>
</protein>
<sequence length="117" mass="13272">MANTTSNWSNDSASLPRRNTFWTQRNSGKQNGHASFPSGPLYWVIVEFCDFCERPTTHDSGPNSIHFLRHLFQGSKRAVQKIKWKVMFSPTSRLTPAESSLYGSVSWRPSLSSLAHQ</sequence>
<dbReference type="Proteomes" id="UP000017559">
    <property type="component" value="Unassembled WGS sequence"/>
</dbReference>
<evidence type="ECO:0000256" key="1">
    <source>
        <dbReference type="SAM" id="MobiDB-lite"/>
    </source>
</evidence>
<dbReference type="AlphaFoldDB" id="V2WZV1"/>
<organism evidence="2 3">
    <name type="scientific">Moniliophthora roreri (strain MCA 2997)</name>
    <name type="common">Cocoa frosty pod rot fungus</name>
    <name type="synonym">Crinipellis roreri</name>
    <dbReference type="NCBI Taxonomy" id="1381753"/>
    <lineage>
        <taxon>Eukaryota</taxon>
        <taxon>Fungi</taxon>
        <taxon>Dikarya</taxon>
        <taxon>Basidiomycota</taxon>
        <taxon>Agaricomycotina</taxon>
        <taxon>Agaricomycetes</taxon>
        <taxon>Agaricomycetidae</taxon>
        <taxon>Agaricales</taxon>
        <taxon>Marasmiineae</taxon>
        <taxon>Marasmiaceae</taxon>
        <taxon>Moniliophthora</taxon>
    </lineage>
</organism>
<reference evidence="2 3" key="1">
    <citation type="journal article" date="2014" name="BMC Genomics">
        <title>Genome and secretome analysis of the hemibiotrophic fungal pathogen, Moniliophthora roreri, which causes frosty pod rot disease of cacao: mechanisms of the biotrophic and necrotrophic phases.</title>
        <authorList>
            <person name="Meinhardt L.W."/>
            <person name="Costa G.G.L."/>
            <person name="Thomazella D.P.T."/>
            <person name="Teixeira P.J.P.L."/>
            <person name="Carazzolle M.F."/>
            <person name="Schuster S.C."/>
            <person name="Carlson J.E."/>
            <person name="Guiltinan M.J."/>
            <person name="Mieczkowski P."/>
            <person name="Farmer A."/>
            <person name="Ramaraj T."/>
            <person name="Crozier J."/>
            <person name="Davis R.E."/>
            <person name="Shao J."/>
            <person name="Melnick R.L."/>
            <person name="Pereira G.A.G."/>
            <person name="Bailey B.A."/>
        </authorList>
    </citation>
    <scope>NUCLEOTIDE SEQUENCE [LARGE SCALE GENOMIC DNA]</scope>
    <source>
        <strain evidence="2 3">MCA 2997</strain>
    </source>
</reference>
<comment type="caution">
    <text evidence="2">The sequence shown here is derived from an EMBL/GenBank/DDBJ whole genome shotgun (WGS) entry which is preliminary data.</text>
</comment>
<feature type="compositionally biased region" description="Polar residues" evidence="1">
    <location>
        <begin position="20"/>
        <end position="33"/>
    </location>
</feature>
<dbReference type="HOGENOM" id="CLU_2085408_0_0_1"/>
<evidence type="ECO:0000313" key="3">
    <source>
        <dbReference type="Proteomes" id="UP000017559"/>
    </source>
</evidence>